<evidence type="ECO:0000256" key="4">
    <source>
        <dbReference type="SAM" id="MobiDB-lite"/>
    </source>
</evidence>
<dbReference type="InterPro" id="IPR003653">
    <property type="entry name" value="Peptidase_C48_C"/>
</dbReference>
<gene>
    <name evidence="7" type="primary">LOC104211613</name>
</gene>
<proteinExistence type="inferred from homology"/>
<dbReference type="GO" id="GO:0008234">
    <property type="term" value="F:cysteine-type peptidase activity"/>
    <property type="evidence" value="ECO:0007669"/>
    <property type="project" value="InterPro"/>
</dbReference>
<dbReference type="Gene3D" id="3.40.395.10">
    <property type="entry name" value="Adenoviral Proteinase, Chain A"/>
    <property type="match status" value="1"/>
</dbReference>
<comment type="similarity">
    <text evidence="1">Belongs to the peptidase C48 family.</text>
</comment>
<keyword evidence="2" id="KW-0645">Protease</keyword>
<sequence>MVRTCATGGDQTPAPHARAVRGGGRGRGRERTHGAARAPTRAATKEPPVVPSRAQASDTPTATTTPAGLIQVVPTTSQIGEGTQTSAAPTLEQRVRIGQVPGVMATQPVVLVQQVLKVRNIFPTTLEKSSMDVLEFFYDKLKENATVRDDCVHERGDDDFQSPPHLPPKVYIKPNLEDAPGSMDLLAEVKCLSNSQKELKEEFQMIKKELQMLNVFIVESNSKLVNDVESLSKKVDISSASEHEGRLCKRGMYVGSDFDGLHDKENVDCGYNETYRFDNNIEKNEAPNDELGVYQDADFGAGETAIDPMEAYYINVPESQIVKYRNPAIAAKDPTDECYVNVPESRIFKYTNPVASEHTPEYSKRERRPASVYKSPFLTDFSSGASSVRGSSMKTIVTRGHPFVCFTSDDDYNKITSEFKTRVAPGLRTKRKTCVYAKKDNTLQPMFEFGVLHVGKKEWFHKLAYKSQSISDSHADVLFYYLRKRGKYDPNVDIKLTSTDYLFDLKIKALYKKFIAHNNNSIILKHEHDIARYILGDEMLCDSPWHIVDHILFPINVVYNDYWVLAVMSFKEKCIFLFDSKEDASHKSKIRKAVDAYAVIIPYFLCALGFYGKRNDIELKKGSYKDKTKEEPFDVVMIDGLPMQQDTESGVLVAIFAESFICGQSASKNVCDITAQRIRYGFLLLFVSENHFLMRLIEPPDLWAYWIIVLKLNFNNSP</sequence>
<feature type="region of interest" description="Disordered" evidence="4">
    <location>
        <begin position="1"/>
        <end position="65"/>
    </location>
</feature>
<evidence type="ECO:0000256" key="2">
    <source>
        <dbReference type="ARBA" id="ARBA00022670"/>
    </source>
</evidence>
<reference evidence="7" key="2">
    <citation type="submission" date="2025-08" db="UniProtKB">
        <authorList>
            <consortium name="RefSeq"/>
        </authorList>
    </citation>
    <scope>IDENTIFICATION</scope>
    <source>
        <tissue evidence="7">Leaf</tissue>
    </source>
</reference>
<dbReference type="SUPFAM" id="SSF54001">
    <property type="entry name" value="Cysteine proteinases"/>
    <property type="match status" value="1"/>
</dbReference>
<evidence type="ECO:0000259" key="5">
    <source>
        <dbReference type="Pfam" id="PF02902"/>
    </source>
</evidence>
<keyword evidence="3" id="KW-0378">Hydrolase</keyword>
<dbReference type="OrthoDB" id="1306375at2759"/>
<dbReference type="Proteomes" id="UP000189701">
    <property type="component" value="Unplaced"/>
</dbReference>
<dbReference type="GO" id="GO:0006508">
    <property type="term" value="P:proteolysis"/>
    <property type="evidence" value="ECO:0007669"/>
    <property type="project" value="UniProtKB-KW"/>
</dbReference>
<reference evidence="6" key="1">
    <citation type="journal article" date="2013" name="Genome Biol.">
        <title>Reference genomes and transcriptomes of Nicotiana sylvestris and Nicotiana tomentosiformis.</title>
        <authorList>
            <person name="Sierro N."/>
            <person name="Battey J.N."/>
            <person name="Ouadi S."/>
            <person name="Bovet L."/>
            <person name="Goepfert S."/>
            <person name="Bakaher N."/>
            <person name="Peitsch M.C."/>
            <person name="Ivanov N.V."/>
        </authorList>
    </citation>
    <scope>NUCLEOTIDE SEQUENCE [LARGE SCALE GENOMIC DNA]</scope>
</reference>
<feature type="domain" description="Ubiquitin-like protease family profile" evidence="5">
    <location>
        <begin position="546"/>
        <end position="674"/>
    </location>
</feature>
<keyword evidence="6" id="KW-1185">Reference proteome</keyword>
<evidence type="ECO:0000256" key="3">
    <source>
        <dbReference type="ARBA" id="ARBA00022801"/>
    </source>
</evidence>
<accession>A0A1U7USF5</accession>
<dbReference type="PANTHER" id="PTHR31470:SF53">
    <property type="entry name" value="CYSTEINE PROTEINASES SUPERFAMILY PROTEIN-RELATED"/>
    <property type="match status" value="1"/>
</dbReference>
<dbReference type="Pfam" id="PF02902">
    <property type="entry name" value="Peptidase_C48"/>
    <property type="match status" value="1"/>
</dbReference>
<dbReference type="InterPro" id="IPR038765">
    <property type="entry name" value="Papain-like_cys_pep_sf"/>
</dbReference>
<evidence type="ECO:0000256" key="1">
    <source>
        <dbReference type="ARBA" id="ARBA00005234"/>
    </source>
</evidence>
<dbReference type="RefSeq" id="XP_009759002.1">
    <property type="nucleotide sequence ID" value="XM_009760700.1"/>
</dbReference>
<evidence type="ECO:0000313" key="6">
    <source>
        <dbReference type="Proteomes" id="UP000189701"/>
    </source>
</evidence>
<organism evidence="6 7">
    <name type="scientific">Nicotiana sylvestris</name>
    <name type="common">Wood tobacco</name>
    <name type="synonym">South American tobacco</name>
    <dbReference type="NCBI Taxonomy" id="4096"/>
    <lineage>
        <taxon>Eukaryota</taxon>
        <taxon>Viridiplantae</taxon>
        <taxon>Streptophyta</taxon>
        <taxon>Embryophyta</taxon>
        <taxon>Tracheophyta</taxon>
        <taxon>Spermatophyta</taxon>
        <taxon>Magnoliopsida</taxon>
        <taxon>eudicotyledons</taxon>
        <taxon>Gunneridae</taxon>
        <taxon>Pentapetalae</taxon>
        <taxon>asterids</taxon>
        <taxon>lamiids</taxon>
        <taxon>Solanales</taxon>
        <taxon>Solanaceae</taxon>
        <taxon>Nicotianoideae</taxon>
        <taxon>Nicotianeae</taxon>
        <taxon>Nicotiana</taxon>
    </lineage>
</organism>
<protein>
    <submittedName>
        <fullName evidence="7">Uncharacterized protein LOC104211613</fullName>
    </submittedName>
</protein>
<evidence type="ECO:0000313" key="7">
    <source>
        <dbReference type="RefSeq" id="XP_009759002.1"/>
    </source>
</evidence>
<dbReference type="PANTHER" id="PTHR31470">
    <property type="entry name" value="CYSTEINE PROTEINASES SUPERFAMILY PROTEIN-RELATED-RELATED"/>
    <property type="match status" value="1"/>
</dbReference>
<dbReference type="AlphaFoldDB" id="A0A1U7USF5"/>
<name>A0A1U7USF5_NICSY</name>